<proteinExistence type="predicted"/>
<comment type="caution">
    <text evidence="5">The sequence shown here is derived from an EMBL/GenBank/DDBJ whole genome shotgun (WGS) entry which is preliminary data.</text>
</comment>
<feature type="region of interest" description="Disordered" evidence="3">
    <location>
        <begin position="1"/>
        <end position="26"/>
    </location>
</feature>
<protein>
    <recommendedName>
        <fullName evidence="4">Peptidase C19 ubiquitin carboxyl-terminal hydrolase domain-containing protein</fullName>
    </recommendedName>
</protein>
<keyword evidence="2" id="KW-0378">Hydrolase</keyword>
<evidence type="ECO:0000256" key="1">
    <source>
        <dbReference type="ARBA" id="ARBA00022786"/>
    </source>
</evidence>
<feature type="region of interest" description="Disordered" evidence="3">
    <location>
        <begin position="815"/>
        <end position="862"/>
    </location>
</feature>
<dbReference type="CDD" id="cd02257">
    <property type="entry name" value="Peptidase_C19"/>
    <property type="match status" value="1"/>
</dbReference>
<dbReference type="KEGG" id="bbes:BESB_004800"/>
<dbReference type="RefSeq" id="XP_029222148.1">
    <property type="nucleotide sequence ID" value="XM_029359235.1"/>
</dbReference>
<feature type="compositionally biased region" description="Basic and acidic residues" evidence="3">
    <location>
        <begin position="615"/>
        <end position="631"/>
    </location>
</feature>
<dbReference type="InterPro" id="IPR052398">
    <property type="entry name" value="Ubiquitin_hydrolase_53/54"/>
</dbReference>
<reference evidence="5 6" key="1">
    <citation type="submission" date="2017-09" db="EMBL/GenBank/DDBJ databases">
        <title>Genome sequencing of Besnoitia besnoiti strain Bb-Ger1.</title>
        <authorList>
            <person name="Schares G."/>
            <person name="Venepally P."/>
            <person name="Lorenzi H.A."/>
        </authorList>
    </citation>
    <scope>NUCLEOTIDE SEQUENCE [LARGE SCALE GENOMIC DNA]</scope>
    <source>
        <strain evidence="5 6">Bb-Ger1</strain>
    </source>
</reference>
<feature type="compositionally biased region" description="Polar residues" evidence="3">
    <location>
        <begin position="461"/>
        <end position="470"/>
    </location>
</feature>
<feature type="compositionally biased region" description="Low complexity" evidence="3">
    <location>
        <begin position="68"/>
        <end position="109"/>
    </location>
</feature>
<feature type="compositionally biased region" description="Basic and acidic residues" evidence="3">
    <location>
        <begin position="434"/>
        <end position="445"/>
    </location>
</feature>
<feature type="compositionally biased region" description="Basic and acidic residues" evidence="3">
    <location>
        <begin position="997"/>
        <end position="1012"/>
    </location>
</feature>
<evidence type="ECO:0000256" key="3">
    <source>
        <dbReference type="SAM" id="MobiDB-lite"/>
    </source>
</evidence>
<name>A0A2A9MJP9_BESBE</name>
<feature type="compositionally biased region" description="Basic and acidic residues" evidence="3">
    <location>
        <begin position="687"/>
        <end position="721"/>
    </location>
</feature>
<gene>
    <name evidence="5" type="ORF">BESB_004800</name>
</gene>
<feature type="region of interest" description="Disordered" evidence="3">
    <location>
        <begin position="976"/>
        <end position="1012"/>
    </location>
</feature>
<feature type="region of interest" description="Disordered" evidence="3">
    <location>
        <begin position="669"/>
        <end position="721"/>
    </location>
</feature>
<dbReference type="Gene3D" id="3.90.70.10">
    <property type="entry name" value="Cysteine proteinases"/>
    <property type="match status" value="2"/>
</dbReference>
<dbReference type="Proteomes" id="UP000224006">
    <property type="component" value="Chromosome I"/>
</dbReference>
<feature type="domain" description="Peptidase C19 ubiquitin carboxyl-terminal hydrolase" evidence="4">
    <location>
        <begin position="24"/>
        <end position="377"/>
    </location>
</feature>
<feature type="region of interest" description="Disordered" evidence="3">
    <location>
        <begin position="411"/>
        <end position="526"/>
    </location>
</feature>
<evidence type="ECO:0000313" key="6">
    <source>
        <dbReference type="Proteomes" id="UP000224006"/>
    </source>
</evidence>
<dbReference type="OrthoDB" id="330957at2759"/>
<feature type="compositionally biased region" description="Low complexity" evidence="3">
    <location>
        <begin position="205"/>
        <end position="217"/>
    </location>
</feature>
<dbReference type="GeneID" id="40305543"/>
<feature type="compositionally biased region" description="Polar residues" evidence="3">
    <location>
        <begin position="488"/>
        <end position="509"/>
    </location>
</feature>
<dbReference type="PANTHER" id="PTHR22975">
    <property type="entry name" value="UBIQUITIN SPECIFIC PROTEINASE"/>
    <property type="match status" value="1"/>
</dbReference>
<dbReference type="GO" id="GO:0016579">
    <property type="term" value="P:protein deubiquitination"/>
    <property type="evidence" value="ECO:0007669"/>
    <property type="project" value="InterPro"/>
</dbReference>
<evidence type="ECO:0000259" key="4">
    <source>
        <dbReference type="Pfam" id="PF00443"/>
    </source>
</evidence>
<dbReference type="Pfam" id="PF00443">
    <property type="entry name" value="UCH"/>
    <property type="match status" value="1"/>
</dbReference>
<dbReference type="SUPFAM" id="SSF54001">
    <property type="entry name" value="Cysteine proteinases"/>
    <property type="match status" value="2"/>
</dbReference>
<dbReference type="GO" id="GO:0004843">
    <property type="term" value="F:cysteine-type deubiquitinase activity"/>
    <property type="evidence" value="ECO:0007669"/>
    <property type="project" value="InterPro"/>
</dbReference>
<keyword evidence="6" id="KW-1185">Reference proteome</keyword>
<dbReference type="AlphaFoldDB" id="A0A2A9MJP9"/>
<feature type="compositionally biased region" description="Low complexity" evidence="3">
    <location>
        <begin position="411"/>
        <end position="422"/>
    </location>
</feature>
<dbReference type="EMBL" id="NWUJ01000001">
    <property type="protein sequence ID" value="PFH38139.1"/>
    <property type="molecule type" value="Genomic_DNA"/>
</dbReference>
<feature type="compositionally biased region" description="Polar residues" evidence="3">
    <location>
        <begin position="1"/>
        <end position="11"/>
    </location>
</feature>
<feature type="region of interest" description="Disordered" evidence="3">
    <location>
        <begin position="608"/>
        <end position="633"/>
    </location>
</feature>
<dbReference type="VEuPathDB" id="ToxoDB:BESB_004800"/>
<keyword evidence="1" id="KW-0833">Ubl conjugation pathway</keyword>
<feature type="compositionally biased region" description="Basic residues" evidence="3">
    <location>
        <begin position="423"/>
        <end position="433"/>
    </location>
</feature>
<dbReference type="PANTHER" id="PTHR22975:SF9">
    <property type="entry name" value="ECHINUS SPLICE FORM 3"/>
    <property type="match status" value="1"/>
</dbReference>
<accession>A0A2A9MJP9</accession>
<feature type="compositionally biased region" description="Basic and acidic residues" evidence="3">
    <location>
        <begin position="838"/>
        <end position="848"/>
    </location>
</feature>
<feature type="compositionally biased region" description="Low complexity" evidence="3">
    <location>
        <begin position="976"/>
        <end position="987"/>
    </location>
</feature>
<evidence type="ECO:0000313" key="5">
    <source>
        <dbReference type="EMBL" id="PFH38139.1"/>
    </source>
</evidence>
<organism evidence="5 6">
    <name type="scientific">Besnoitia besnoiti</name>
    <name type="common">Apicomplexan protozoan</name>
    <dbReference type="NCBI Taxonomy" id="94643"/>
    <lineage>
        <taxon>Eukaryota</taxon>
        <taxon>Sar</taxon>
        <taxon>Alveolata</taxon>
        <taxon>Apicomplexa</taxon>
        <taxon>Conoidasida</taxon>
        <taxon>Coccidia</taxon>
        <taxon>Eucoccidiorida</taxon>
        <taxon>Eimeriorina</taxon>
        <taxon>Sarcocystidae</taxon>
        <taxon>Besnoitia</taxon>
    </lineage>
</organism>
<dbReference type="InterPro" id="IPR038765">
    <property type="entry name" value="Papain-like_cys_pep_sf"/>
</dbReference>
<evidence type="ECO:0000256" key="2">
    <source>
        <dbReference type="ARBA" id="ARBA00022801"/>
    </source>
</evidence>
<sequence>MRQTASCTALTSPPLRGSSPRLRGLENRRGENNCFLNVTLQAFWNLRSFRTLCQSSPEHQHPAVPSCPSLTASSYSSGSASESSSSLPASPTWACHAPGEAPEAPSAAAGERRRRSLTLPPVFPLSASPSAADAHERAEAEPDGATSQAPQGEESPFLASFTSPSKQQEETPNDASWNARRGRQKNASTDGGRGTPVRVSPDRLSASFASCSASSPPAEDESGTRKALQPSRAALSQLPAAASCVYCAIKNLFANYQFGSCEVLPAAPIRASLASCWASTRFMPGDMEDADETLVGVLDALHAWHQGLSTPAPSAYPFSSVPWSAASHASDSSQDLSNPLNFLEFYREVPCNPPCLAHSLFSLHLLFLPRCTACGATGEPLLQQLYVHRAYVAELLPVLASKSPHSLLPCLSPSRSASSAKPSRFRSRSTRVRASREASRGRSERGSSCSPDDASARESGSVLSASSRGASGSKPWLPRFLTEPESASAPSLSVNKRQETGLSLGQPSPVSDDARSPRAGASAKNGFGGSRGLRLGACASLLGEALRALFLADATLANPENLRIPRLSAAVAGRAQAERRLAACAFLSVGDQLLPAACAEADAYPGEAGGLSSSRRLEDDTEERAGEEQLRRGLSRVAQLGSSDYSDPLDEDFKRLQQLFQFADRVRLSPQRKAQKKHVASRGRAPSQRDRRGDVVREEAAEDARGPRPDSATKRTGKGDCEQCSGAATVVLDRYCIHAPAVFVCSLTWPPDLAQIAPSSPLDASPSASSPFFGLPSLKGGAQKDREEARQSIFLLLQSLAPVLDVRQVSIFSSETGRASSPAGRRRTHSSGDASGEAARDRTARHSGDASPSISRDWRANDPESTAREEVEAFTADVDGKHVFRGMVSFYGRHYVCFFHHWGSGKWVLFNDSRVTRGLTWTDVVSMCVSGKLLPCLLFFERISFAAVSRWDLRPSFFPPPSSSFSSCASSASSAFSSSSSGSFSASEVPAAGLRRAPPDGDRPEAPAAARRKEEYGKEALQIFCAEMLSCQALSFEAFALKDLQGASPGFRVLDDTASGSATPCRMS</sequence>
<feature type="region of interest" description="Disordered" evidence="3">
    <location>
        <begin position="57"/>
        <end position="228"/>
    </location>
</feature>
<dbReference type="InterPro" id="IPR001394">
    <property type="entry name" value="Peptidase_C19_UCH"/>
</dbReference>